<accession>A0AA36B8S7</accession>
<proteinExistence type="predicted"/>
<sequence>MRPAKIPKTHCAARDQKSLPTPVIDHTVNQRCEQVIETISSVLITLLSFKNTYDQGNCGRVVYFISKRNVSAVIQFIPQTNFIPHNMMHT</sequence>
<evidence type="ECO:0000313" key="2">
    <source>
        <dbReference type="Proteomes" id="UP001162480"/>
    </source>
</evidence>
<dbReference type="EMBL" id="OX597823">
    <property type="protein sequence ID" value="CAI9729117.1"/>
    <property type="molecule type" value="Genomic_DNA"/>
</dbReference>
<dbReference type="Proteomes" id="UP001162480">
    <property type="component" value="Chromosome 10"/>
</dbReference>
<protein>
    <submittedName>
        <fullName evidence="1">Uncharacterized protein</fullName>
    </submittedName>
</protein>
<reference evidence="1" key="1">
    <citation type="submission" date="2023-08" db="EMBL/GenBank/DDBJ databases">
        <authorList>
            <person name="Alioto T."/>
            <person name="Alioto T."/>
            <person name="Gomez Garrido J."/>
        </authorList>
    </citation>
    <scope>NUCLEOTIDE SEQUENCE</scope>
</reference>
<organism evidence="1 2">
    <name type="scientific">Octopus vulgaris</name>
    <name type="common">Common octopus</name>
    <dbReference type="NCBI Taxonomy" id="6645"/>
    <lineage>
        <taxon>Eukaryota</taxon>
        <taxon>Metazoa</taxon>
        <taxon>Spiralia</taxon>
        <taxon>Lophotrochozoa</taxon>
        <taxon>Mollusca</taxon>
        <taxon>Cephalopoda</taxon>
        <taxon>Coleoidea</taxon>
        <taxon>Octopodiformes</taxon>
        <taxon>Octopoda</taxon>
        <taxon>Incirrata</taxon>
        <taxon>Octopodidae</taxon>
        <taxon>Octopus</taxon>
    </lineage>
</organism>
<keyword evidence="2" id="KW-1185">Reference proteome</keyword>
<gene>
    <name evidence="1" type="ORF">OCTVUL_1B017455</name>
</gene>
<name>A0AA36B8S7_OCTVU</name>
<dbReference type="AlphaFoldDB" id="A0AA36B8S7"/>
<evidence type="ECO:0000313" key="1">
    <source>
        <dbReference type="EMBL" id="CAI9729117.1"/>
    </source>
</evidence>